<accession>A0ABV7VSP0</accession>
<dbReference type="Proteomes" id="UP001595722">
    <property type="component" value="Unassembled WGS sequence"/>
</dbReference>
<evidence type="ECO:0000259" key="28">
    <source>
        <dbReference type="Pfam" id="PF00905"/>
    </source>
</evidence>
<dbReference type="Pfam" id="PF00905">
    <property type="entry name" value="Transpeptidase"/>
    <property type="match status" value="1"/>
</dbReference>
<comment type="similarity">
    <text evidence="4">In the C-terminal section; belongs to the transpeptidase family.</text>
</comment>
<reference evidence="32" key="1">
    <citation type="journal article" date="2019" name="Int. J. Syst. Evol. Microbiol.">
        <title>The Global Catalogue of Microorganisms (GCM) 10K type strain sequencing project: providing services to taxonomists for standard genome sequencing and annotation.</title>
        <authorList>
            <consortium name="The Broad Institute Genomics Platform"/>
            <consortium name="The Broad Institute Genome Sequencing Center for Infectious Disease"/>
            <person name="Wu L."/>
            <person name="Ma J."/>
        </authorList>
    </citation>
    <scope>NUCLEOTIDE SEQUENCE [LARGE SCALE GENOMIC DNA]</scope>
    <source>
        <strain evidence="32">KCTC 42424</strain>
    </source>
</reference>
<feature type="region of interest" description="Disordered" evidence="27">
    <location>
        <begin position="805"/>
        <end position="830"/>
    </location>
</feature>
<keyword evidence="32" id="KW-1185">Reference proteome</keyword>
<keyword evidence="10" id="KW-0121">Carboxypeptidase</keyword>
<evidence type="ECO:0000256" key="27">
    <source>
        <dbReference type="SAM" id="MobiDB-lite"/>
    </source>
</evidence>
<evidence type="ECO:0000256" key="24">
    <source>
        <dbReference type="ARBA" id="ARBA00034000"/>
    </source>
</evidence>
<keyword evidence="9" id="KW-0997">Cell inner membrane</keyword>
<dbReference type="EMBL" id="JBHRYB010000008">
    <property type="protein sequence ID" value="MFC3680535.1"/>
    <property type="molecule type" value="Genomic_DNA"/>
</dbReference>
<gene>
    <name evidence="31" type="ORF">ACFOMG_10555</name>
</gene>
<comment type="caution">
    <text evidence="31">The sequence shown here is derived from an EMBL/GenBank/DDBJ whole genome shotgun (WGS) entry which is preliminary data.</text>
</comment>
<keyword evidence="21" id="KW-0046">Antibiotic resistance</keyword>
<dbReference type="PANTHER" id="PTHR32282:SF27">
    <property type="entry name" value="PENICILLIN-BINDING PROTEIN 1A"/>
    <property type="match status" value="1"/>
</dbReference>
<dbReference type="InterPro" id="IPR050396">
    <property type="entry name" value="Glycosyltr_51/Transpeptidase"/>
</dbReference>
<evidence type="ECO:0000256" key="18">
    <source>
        <dbReference type="ARBA" id="ARBA00022984"/>
    </source>
</evidence>
<evidence type="ECO:0000256" key="1">
    <source>
        <dbReference type="ARBA" id="ARBA00002624"/>
    </source>
</evidence>
<evidence type="ECO:0000256" key="14">
    <source>
        <dbReference type="ARBA" id="ARBA00022692"/>
    </source>
</evidence>
<keyword evidence="15" id="KW-0378">Hydrolase</keyword>
<evidence type="ECO:0000256" key="12">
    <source>
        <dbReference type="ARBA" id="ARBA00022676"/>
    </source>
</evidence>
<keyword evidence="11" id="KW-0645">Protease</keyword>
<evidence type="ECO:0000256" key="19">
    <source>
        <dbReference type="ARBA" id="ARBA00022989"/>
    </source>
</evidence>
<dbReference type="SUPFAM" id="SSF56601">
    <property type="entry name" value="beta-lactamase/transpeptidase-like"/>
    <property type="match status" value="1"/>
</dbReference>
<evidence type="ECO:0000256" key="6">
    <source>
        <dbReference type="ARBA" id="ARBA00012448"/>
    </source>
</evidence>
<dbReference type="InterPro" id="IPR031376">
    <property type="entry name" value="PCB_OB"/>
</dbReference>
<dbReference type="InterPro" id="IPR036950">
    <property type="entry name" value="PBP_transglycosylase"/>
</dbReference>
<evidence type="ECO:0000256" key="13">
    <source>
        <dbReference type="ARBA" id="ARBA00022679"/>
    </source>
</evidence>
<keyword evidence="23" id="KW-0961">Cell wall biogenesis/degradation</keyword>
<evidence type="ECO:0000256" key="3">
    <source>
        <dbReference type="ARBA" id="ARBA00004752"/>
    </source>
</evidence>
<evidence type="ECO:0000313" key="31">
    <source>
        <dbReference type="EMBL" id="MFC3680535.1"/>
    </source>
</evidence>
<evidence type="ECO:0000256" key="8">
    <source>
        <dbReference type="ARBA" id="ARBA00022475"/>
    </source>
</evidence>
<keyword evidence="13" id="KW-0808">Transferase</keyword>
<keyword evidence="16" id="KW-0133">Cell shape</keyword>
<keyword evidence="20" id="KW-0472">Membrane</keyword>
<evidence type="ECO:0000256" key="10">
    <source>
        <dbReference type="ARBA" id="ARBA00022645"/>
    </source>
</evidence>
<comment type="function">
    <text evidence="1">Cell wall formation. Synthesis of cross-linked peptidoglycan from the lipid intermediates. The enzyme has a penicillin-insensitive transglycosylase N-terminal domain (formation of linear glycan strands) and a penicillin-sensitive transpeptidase C-terminal domain (cross-linking of the peptide subunits).</text>
</comment>
<evidence type="ECO:0000256" key="5">
    <source>
        <dbReference type="ARBA" id="ARBA00007739"/>
    </source>
</evidence>
<keyword evidence="14" id="KW-0812">Transmembrane</keyword>
<sequence length="830" mass="92509">MVSLGIYLYLAPSLPDAEQLKDVDLQTPLRVYTEDGLLISEFGEKRRSPISFDEVPQQFIDALLASEDDAYFQHIGVDFKGLARAALELIRTGRKKSGGSTITMQVAKNYYLSSEKTFKRKFTEILLALKIEKALSKQEILELYVNKIYLGKRAYGIQAAARVYYGKTIDQLTLAQLAMIAGLPQAPSAANPINSPERAIERRNYVLARMRTLDKITDEQFQTAAREPISARYHGPTSEVSAPYVAEMVRRDMIERFGSEAYTAGYKVFTTVDAARQQAANLALQRGLLSYDRDHGWRTTNDNRSVIPSEPLSLAHQDPVLQEWLAKADPQQDIDWPQTLEQWRSTLNRRPDNGVLKPAMVTAVHNNGAWILLKDSEYWLPFSRIEWAKRYVNVNVIGDPIKAAGDVLSRGQEIWVEQLGDGYRLAQFPEVEGSLVSLRPRDGAIQALIGGFSASSNEFNRAIQADRQPGSSFKPFIYSAALANGFTPASIINDAPVVFEDASLESTWRPQNNSGKFYGPTRLRQALYKSQNLVSIRILKQMGAGKAINFIEPFGFPREKLSRDLSLALGASAVTPMELATGYAVLANGGYAVKPYLIQRIEDDNNNVLYQANPAIACSDCDRNDNNDNNNDLDAQQALEQQLRDSLGLTNEEQPAEQPKTPLAPQVMDSRTHFLMMSMLQDVVKRGTGRRALVLKRNDLAGKTGTTNDQKDGWFSGFSPDLVTTVWVGFDQHVTLGRWAYGSNTALPIWVDYMKEALKDVPQRPYQQPEGVVSVRIDAETGLLAAPGQSNAIFEYFREENVPQQPVKSAPAFGDDSPDSDAELIPEQMF</sequence>
<name>A0ABV7VSP0_9GAMM</name>
<dbReference type="EC" id="2.4.99.28" evidence="25"/>
<evidence type="ECO:0000256" key="9">
    <source>
        <dbReference type="ARBA" id="ARBA00022519"/>
    </source>
</evidence>
<organism evidence="31 32">
    <name type="scientific">Bacterioplanoides pacificum</name>
    <dbReference type="NCBI Taxonomy" id="1171596"/>
    <lineage>
        <taxon>Bacteria</taxon>
        <taxon>Pseudomonadati</taxon>
        <taxon>Pseudomonadota</taxon>
        <taxon>Gammaproteobacteria</taxon>
        <taxon>Oceanospirillales</taxon>
        <taxon>Oceanospirillaceae</taxon>
        <taxon>Bacterioplanoides</taxon>
    </lineage>
</organism>
<keyword evidence="22" id="KW-0511">Multifunctional enzyme</keyword>
<dbReference type="Gene3D" id="3.40.710.10">
    <property type="entry name" value="DD-peptidase/beta-lactamase superfamily"/>
    <property type="match status" value="2"/>
</dbReference>
<dbReference type="PANTHER" id="PTHR32282">
    <property type="entry name" value="BINDING PROTEIN TRANSPEPTIDASE, PUTATIVE-RELATED"/>
    <property type="match status" value="1"/>
</dbReference>
<evidence type="ECO:0000256" key="7">
    <source>
        <dbReference type="ARBA" id="ARBA00018638"/>
    </source>
</evidence>
<comment type="catalytic activity">
    <reaction evidence="24">
        <text>Preferential cleavage: (Ac)2-L-Lys-D-Ala-|-D-Ala. Also transpeptidation of peptidyl-alanyl moieties that are N-acyl substituents of D-alanine.</text>
        <dbReference type="EC" id="3.4.16.4"/>
    </reaction>
</comment>
<dbReference type="NCBIfam" id="TIGR02074">
    <property type="entry name" value="PBP_1a_fam"/>
    <property type="match status" value="1"/>
</dbReference>
<evidence type="ECO:0000256" key="25">
    <source>
        <dbReference type="ARBA" id="ARBA00044770"/>
    </source>
</evidence>
<dbReference type="EC" id="3.4.16.4" evidence="6"/>
<evidence type="ECO:0000256" key="26">
    <source>
        <dbReference type="ARBA" id="ARBA00049902"/>
    </source>
</evidence>
<comment type="pathway">
    <text evidence="3">Cell wall biogenesis; peptidoglycan biosynthesis.</text>
</comment>
<keyword evidence="12" id="KW-0328">Glycosyltransferase</keyword>
<dbReference type="Pfam" id="PF00912">
    <property type="entry name" value="Transgly"/>
    <property type="match status" value="1"/>
</dbReference>
<evidence type="ECO:0000259" key="30">
    <source>
        <dbReference type="Pfam" id="PF17092"/>
    </source>
</evidence>
<evidence type="ECO:0000256" key="16">
    <source>
        <dbReference type="ARBA" id="ARBA00022960"/>
    </source>
</evidence>
<dbReference type="Gene3D" id="1.10.3810.10">
    <property type="entry name" value="Biosynthetic peptidoglycan transglycosylase-like"/>
    <property type="match status" value="1"/>
</dbReference>
<dbReference type="RefSeq" id="WP_376866522.1">
    <property type="nucleotide sequence ID" value="NZ_JBHRYB010000008.1"/>
</dbReference>
<keyword evidence="8" id="KW-1003">Cell membrane</keyword>
<evidence type="ECO:0000256" key="4">
    <source>
        <dbReference type="ARBA" id="ARBA00007090"/>
    </source>
</evidence>
<evidence type="ECO:0000256" key="23">
    <source>
        <dbReference type="ARBA" id="ARBA00023316"/>
    </source>
</evidence>
<comment type="subcellular location">
    <subcellularLocation>
        <location evidence="2">Cell inner membrane</location>
        <topology evidence="2">Single-pass type II membrane protein</topology>
    </subcellularLocation>
</comment>
<evidence type="ECO:0000256" key="17">
    <source>
        <dbReference type="ARBA" id="ARBA00022968"/>
    </source>
</evidence>
<feature type="domain" description="Penicillin-binding protein OB-like" evidence="30">
    <location>
        <begin position="333"/>
        <end position="431"/>
    </location>
</feature>
<dbReference type="InterPro" id="IPR012338">
    <property type="entry name" value="Beta-lactam/transpept-like"/>
</dbReference>
<evidence type="ECO:0000256" key="21">
    <source>
        <dbReference type="ARBA" id="ARBA00023251"/>
    </source>
</evidence>
<dbReference type="InterPro" id="IPR001264">
    <property type="entry name" value="Glyco_trans_51"/>
</dbReference>
<evidence type="ECO:0000259" key="29">
    <source>
        <dbReference type="Pfam" id="PF00912"/>
    </source>
</evidence>
<comment type="similarity">
    <text evidence="5">In the N-terminal section; belongs to the glycosyltransferase 51 family.</text>
</comment>
<keyword evidence="17" id="KW-0735">Signal-anchor</keyword>
<dbReference type="InterPro" id="IPR001460">
    <property type="entry name" value="PCN-bd_Tpept"/>
</dbReference>
<evidence type="ECO:0000256" key="15">
    <source>
        <dbReference type="ARBA" id="ARBA00022801"/>
    </source>
</evidence>
<evidence type="ECO:0000256" key="20">
    <source>
        <dbReference type="ARBA" id="ARBA00023136"/>
    </source>
</evidence>
<evidence type="ECO:0000313" key="32">
    <source>
        <dbReference type="Proteomes" id="UP001595722"/>
    </source>
</evidence>
<dbReference type="SUPFAM" id="SSF53955">
    <property type="entry name" value="Lysozyme-like"/>
    <property type="match status" value="1"/>
</dbReference>
<keyword evidence="18" id="KW-0573">Peptidoglycan synthesis</keyword>
<comment type="catalytic activity">
    <reaction evidence="26">
        <text>[GlcNAc-(1-&gt;4)-Mur2Ac(oyl-L-Ala-gamma-D-Glu-L-Lys-D-Ala-D-Ala)](n)-di-trans,octa-cis-undecaprenyl diphosphate + beta-D-GlcNAc-(1-&gt;4)-Mur2Ac(oyl-L-Ala-gamma-D-Glu-L-Lys-D-Ala-D-Ala)-di-trans,octa-cis-undecaprenyl diphosphate = [GlcNAc-(1-&gt;4)-Mur2Ac(oyl-L-Ala-gamma-D-Glu-L-Lys-D-Ala-D-Ala)](n+1)-di-trans,octa-cis-undecaprenyl diphosphate + di-trans,octa-cis-undecaprenyl diphosphate + H(+)</text>
        <dbReference type="Rhea" id="RHEA:23708"/>
        <dbReference type="Rhea" id="RHEA-COMP:9602"/>
        <dbReference type="Rhea" id="RHEA-COMP:9603"/>
        <dbReference type="ChEBI" id="CHEBI:15378"/>
        <dbReference type="ChEBI" id="CHEBI:58405"/>
        <dbReference type="ChEBI" id="CHEBI:60033"/>
        <dbReference type="ChEBI" id="CHEBI:78435"/>
        <dbReference type="EC" id="2.4.99.28"/>
    </reaction>
</comment>
<proteinExistence type="inferred from homology"/>
<feature type="domain" description="Glycosyl transferase family 51" evidence="29">
    <location>
        <begin position="37"/>
        <end position="210"/>
    </location>
</feature>
<evidence type="ECO:0000256" key="2">
    <source>
        <dbReference type="ARBA" id="ARBA00004249"/>
    </source>
</evidence>
<protein>
    <recommendedName>
        <fullName evidence="7">Penicillin-binding protein 1A</fullName>
        <ecNumber evidence="25">2.4.99.28</ecNumber>
        <ecNumber evidence="6">3.4.16.4</ecNumber>
    </recommendedName>
</protein>
<feature type="domain" description="Penicillin-binding protein transpeptidase" evidence="28">
    <location>
        <begin position="433"/>
        <end position="721"/>
    </location>
</feature>
<evidence type="ECO:0000256" key="22">
    <source>
        <dbReference type="ARBA" id="ARBA00023268"/>
    </source>
</evidence>
<evidence type="ECO:0000256" key="11">
    <source>
        <dbReference type="ARBA" id="ARBA00022670"/>
    </source>
</evidence>
<keyword evidence="19" id="KW-1133">Transmembrane helix</keyword>
<dbReference type="Pfam" id="PF17092">
    <property type="entry name" value="PCB_OB"/>
    <property type="match status" value="1"/>
</dbReference>
<dbReference type="InterPro" id="IPR023346">
    <property type="entry name" value="Lysozyme-like_dom_sf"/>
</dbReference>